<dbReference type="Proteomes" id="UP000694680">
    <property type="component" value="Unassembled WGS sequence"/>
</dbReference>
<reference evidence="1" key="1">
    <citation type="submission" date="2025-08" db="UniProtKB">
        <authorList>
            <consortium name="Ensembl"/>
        </authorList>
    </citation>
    <scope>IDENTIFICATION</scope>
</reference>
<keyword evidence="2" id="KW-1185">Reference proteome</keyword>
<dbReference type="AlphaFoldDB" id="A0A8C5DNF1"/>
<name>A0A8C5DNF1_GOUWI</name>
<dbReference type="Ensembl" id="ENSGWIT00000010512.1">
    <property type="protein sequence ID" value="ENSGWIP00000009420.1"/>
    <property type="gene ID" value="ENSGWIG00000005625.1"/>
</dbReference>
<evidence type="ECO:0000313" key="2">
    <source>
        <dbReference type="Proteomes" id="UP000694680"/>
    </source>
</evidence>
<reference evidence="1" key="2">
    <citation type="submission" date="2025-09" db="UniProtKB">
        <authorList>
            <consortium name="Ensembl"/>
        </authorList>
    </citation>
    <scope>IDENTIFICATION</scope>
</reference>
<evidence type="ECO:0000313" key="1">
    <source>
        <dbReference type="Ensembl" id="ENSGWIP00000009420.1"/>
    </source>
</evidence>
<sequence>MASAVVCAEAPGLDPRRESSSLLFYRAVRDLKPVWMLEDIRTMEACYQEEDTLRTYSPSEALLYAIVHDHQAYALYLLTHYPEQALDSPGERFCCGPRPASLHGGSLRQSRRALRPDPEDLVHLACELPEIRGPAPAARNRADPLSLDRDGRTPLDVLLEKLRDSGRVVSTGSGASRDPELWTGLLGEDTFRYLSGRSPAPLLMAAMRAVLGGLRPQEFPQNLQQLPVPAALLLGNI</sequence>
<organism evidence="1 2">
    <name type="scientific">Gouania willdenowi</name>
    <name type="common">Blunt-snouted clingfish</name>
    <name type="synonym">Lepadogaster willdenowi</name>
    <dbReference type="NCBI Taxonomy" id="441366"/>
    <lineage>
        <taxon>Eukaryota</taxon>
        <taxon>Metazoa</taxon>
        <taxon>Chordata</taxon>
        <taxon>Craniata</taxon>
        <taxon>Vertebrata</taxon>
        <taxon>Euteleostomi</taxon>
        <taxon>Actinopterygii</taxon>
        <taxon>Neopterygii</taxon>
        <taxon>Teleostei</taxon>
        <taxon>Neoteleostei</taxon>
        <taxon>Acanthomorphata</taxon>
        <taxon>Ovalentaria</taxon>
        <taxon>Blenniimorphae</taxon>
        <taxon>Blenniiformes</taxon>
        <taxon>Gobiesocoidei</taxon>
        <taxon>Gobiesocidae</taxon>
        <taxon>Gobiesocinae</taxon>
        <taxon>Gouania</taxon>
    </lineage>
</organism>
<proteinExistence type="predicted"/>
<accession>A0A8C5DNF1</accession>
<protein>
    <submittedName>
        <fullName evidence="1">Zgc:112001</fullName>
    </submittedName>
</protein>